<organism evidence="2">
    <name type="scientific">Ixodes ricinus</name>
    <name type="common">Common tick</name>
    <name type="synonym">Acarus ricinus</name>
    <dbReference type="NCBI Taxonomy" id="34613"/>
    <lineage>
        <taxon>Eukaryota</taxon>
        <taxon>Metazoa</taxon>
        <taxon>Ecdysozoa</taxon>
        <taxon>Arthropoda</taxon>
        <taxon>Chelicerata</taxon>
        <taxon>Arachnida</taxon>
        <taxon>Acari</taxon>
        <taxon>Parasitiformes</taxon>
        <taxon>Ixodida</taxon>
        <taxon>Ixodoidea</taxon>
        <taxon>Ixodidae</taxon>
        <taxon>Ixodinae</taxon>
        <taxon>Ixodes</taxon>
    </lineage>
</organism>
<reference evidence="2" key="1">
    <citation type="submission" date="2019-12" db="EMBL/GenBank/DDBJ databases">
        <title>An insight into the sialome of adult female Ixodes ricinus ticks feeding for 6 days.</title>
        <authorList>
            <person name="Perner J."/>
            <person name="Ribeiro J.M.C."/>
        </authorList>
    </citation>
    <scope>NUCLEOTIDE SEQUENCE</scope>
    <source>
        <strain evidence="2">Semi-engorged</strain>
        <tissue evidence="2">Salivary glands</tissue>
    </source>
</reference>
<proteinExistence type="predicted"/>
<sequence length="84" mass="9730">MYLHLLYFLYSFAKNLCAATRDKPSLVSMFKSCKPNCNFFLFFLVFNGGASSLRCITFTRSLHNVLGCYVSFAFHLNRITKLLR</sequence>
<feature type="signal peptide" evidence="1">
    <location>
        <begin position="1"/>
        <end position="19"/>
    </location>
</feature>
<name>A0A6B0UEU1_IXORI</name>
<evidence type="ECO:0000256" key="1">
    <source>
        <dbReference type="SAM" id="SignalP"/>
    </source>
</evidence>
<keyword evidence="1" id="KW-0732">Signal</keyword>
<protein>
    <submittedName>
        <fullName evidence="2">Putative secreted protein</fullName>
    </submittedName>
</protein>
<accession>A0A6B0UEU1</accession>
<feature type="chain" id="PRO_5025342526" evidence="1">
    <location>
        <begin position="20"/>
        <end position="84"/>
    </location>
</feature>
<dbReference type="EMBL" id="GIFC01002960">
    <property type="protein sequence ID" value="MXU85043.1"/>
    <property type="molecule type" value="Transcribed_RNA"/>
</dbReference>
<evidence type="ECO:0000313" key="2">
    <source>
        <dbReference type="EMBL" id="MXU85043.1"/>
    </source>
</evidence>
<dbReference type="AlphaFoldDB" id="A0A6B0UEU1"/>